<feature type="non-terminal residue" evidence="1">
    <location>
        <position position="1"/>
    </location>
</feature>
<protein>
    <recommendedName>
        <fullName evidence="2">YbbR-like domain-containing protein</fullName>
    </recommendedName>
</protein>
<comment type="caution">
    <text evidence="1">The sequence shown here is derived from an EMBL/GenBank/DDBJ whole genome shotgun (WGS) entry which is preliminary data.</text>
</comment>
<proteinExistence type="predicted"/>
<accession>A0A0F8XKF6</accession>
<dbReference type="EMBL" id="LAZR01058684">
    <property type="protein sequence ID" value="KKK69363.1"/>
    <property type="molecule type" value="Genomic_DNA"/>
</dbReference>
<sequence length="162" mass="18088">FEVVETKAKPSFIILRGSEKIVSQQKEILTKPIDVNGISESFQKEIVLDLLEGTTAPFISKPIHVEVQIKERIVSRKFQDIPVEGKGSPYPYKITPPVINIEVKGPENVLEKLQMDKGIKVHIDLNALKPGIYPRRAIITLPVATILVNVKPKIFTVTIKDG</sequence>
<evidence type="ECO:0000313" key="1">
    <source>
        <dbReference type="EMBL" id="KKK69363.1"/>
    </source>
</evidence>
<dbReference type="AlphaFoldDB" id="A0A0F8XKF6"/>
<organism evidence="1">
    <name type="scientific">marine sediment metagenome</name>
    <dbReference type="NCBI Taxonomy" id="412755"/>
    <lineage>
        <taxon>unclassified sequences</taxon>
        <taxon>metagenomes</taxon>
        <taxon>ecological metagenomes</taxon>
    </lineage>
</organism>
<dbReference type="Gene3D" id="2.170.120.30">
    <property type="match status" value="1"/>
</dbReference>
<reference evidence="1" key="1">
    <citation type="journal article" date="2015" name="Nature">
        <title>Complex archaea that bridge the gap between prokaryotes and eukaryotes.</title>
        <authorList>
            <person name="Spang A."/>
            <person name="Saw J.H."/>
            <person name="Jorgensen S.L."/>
            <person name="Zaremba-Niedzwiedzka K."/>
            <person name="Martijn J."/>
            <person name="Lind A.E."/>
            <person name="van Eijk R."/>
            <person name="Schleper C."/>
            <person name="Guy L."/>
            <person name="Ettema T.J."/>
        </authorList>
    </citation>
    <scope>NUCLEOTIDE SEQUENCE</scope>
</reference>
<evidence type="ECO:0008006" key="2">
    <source>
        <dbReference type="Google" id="ProtNLM"/>
    </source>
</evidence>
<gene>
    <name evidence="1" type="ORF">LCGC14_2934800</name>
</gene>
<name>A0A0F8XKF6_9ZZZZ</name>
<dbReference type="Gene3D" id="2.170.120.40">
    <property type="entry name" value="YbbR-like domain"/>
    <property type="match status" value="1"/>
</dbReference>